<gene>
    <name evidence="2" type="ORF">BZG73_14030</name>
</gene>
<dbReference type="Proteomes" id="UP000189410">
    <property type="component" value="Unassembled WGS sequence"/>
</dbReference>
<comment type="caution">
    <text evidence="2">The sequence shown here is derived from an EMBL/GenBank/DDBJ whole genome shotgun (WGS) entry which is preliminary data.</text>
</comment>
<evidence type="ECO:0000313" key="2">
    <source>
        <dbReference type="EMBL" id="OOE81152.1"/>
    </source>
</evidence>
<sequence length="205" mass="23956">MKEFWTKLEKNPRFFTFFWGALGSFAVWLIVEYSGSTLLYLGTGVLGFLTDYIDSRYARAAVLQNTTYSYFILILIFVIFAVGWREISSKISTSLKEPKEERDENNVKPIPKWVPYFFIFVKLLIWFYLLLALLFLAGESIVLNASSDFKQHVRIVAPYISDQEKEVILSEWSQMGSLEDYNNIYKKLIPIAKEHKLVLKSNQNY</sequence>
<reference evidence="2 3" key="1">
    <citation type="journal article" date="2017" name="Genome Announc.">
        <title>Draft Genome Sequences of Salinivibrio proteolyticus, Salinivibrio sharmensis, Salinivibrio siamensis, Salinivibrio costicola subsp. alcaliphilus, Salinivibrio costicola subsp. vallismortis, and 29 New Isolates Belonging to the Genus Salinivibrio.</title>
        <authorList>
            <person name="Lopez-Hermoso C."/>
            <person name="de la Haba R.R."/>
            <person name="Sanchez-Porro C."/>
            <person name="Bayliss S.C."/>
            <person name="Feil E.J."/>
            <person name="Ventosa A."/>
        </authorList>
    </citation>
    <scope>NUCLEOTIDE SEQUENCE [LARGE SCALE GENOMIC DNA]</scope>
    <source>
        <strain evidence="2 3">JCM 14472</strain>
    </source>
</reference>
<evidence type="ECO:0000256" key="1">
    <source>
        <dbReference type="SAM" id="Phobius"/>
    </source>
</evidence>
<accession>A0ABX3K5T9</accession>
<keyword evidence="1" id="KW-1133">Transmembrane helix</keyword>
<protein>
    <submittedName>
        <fullName evidence="2">Uncharacterized protein</fullName>
    </submittedName>
</protein>
<organism evidence="2 3">
    <name type="scientific">Salinivibrio siamensis</name>
    <dbReference type="NCBI Taxonomy" id="414286"/>
    <lineage>
        <taxon>Bacteria</taxon>
        <taxon>Pseudomonadati</taxon>
        <taxon>Pseudomonadota</taxon>
        <taxon>Gammaproteobacteria</taxon>
        <taxon>Vibrionales</taxon>
        <taxon>Vibrionaceae</taxon>
        <taxon>Salinivibrio</taxon>
    </lineage>
</organism>
<feature type="transmembrane region" description="Helical" evidence="1">
    <location>
        <begin position="12"/>
        <end position="31"/>
    </location>
</feature>
<dbReference type="RefSeq" id="WP_077668632.1">
    <property type="nucleotide sequence ID" value="NZ_MUFB01000033.1"/>
</dbReference>
<keyword evidence="3" id="KW-1185">Reference proteome</keyword>
<name>A0ABX3K5T9_9GAMM</name>
<keyword evidence="1" id="KW-0472">Membrane</keyword>
<keyword evidence="1" id="KW-0812">Transmembrane</keyword>
<dbReference type="EMBL" id="MUFB01000033">
    <property type="protein sequence ID" value="OOE81152.1"/>
    <property type="molecule type" value="Genomic_DNA"/>
</dbReference>
<evidence type="ECO:0000313" key="3">
    <source>
        <dbReference type="Proteomes" id="UP000189410"/>
    </source>
</evidence>
<feature type="transmembrane region" description="Helical" evidence="1">
    <location>
        <begin position="113"/>
        <end position="137"/>
    </location>
</feature>
<proteinExistence type="predicted"/>
<feature type="transmembrane region" description="Helical" evidence="1">
    <location>
        <begin position="67"/>
        <end position="84"/>
    </location>
</feature>